<sequence>MENDLYASKRRGRPVGSKNKRKEPEPSAGVQQDGVAMQMKVLEVAAGADVISAVSDFANRFKGNFYGSLSFATRPSPISTSHLIYIVDGEGNAVGGIVAGRVLAATKVLLVVTILRETDCIKLPLAPPSPPANNPIVNARQPEICSSARGSMSAYGVPCPTPHLRQLLLLGVP</sequence>
<dbReference type="EMBL" id="CM042043">
    <property type="protein sequence ID" value="KAI3695710.1"/>
    <property type="molecule type" value="Genomic_DNA"/>
</dbReference>
<gene>
    <name evidence="1" type="ORF">L1987_78709</name>
</gene>
<comment type="caution">
    <text evidence="1">The sequence shown here is derived from an EMBL/GenBank/DDBJ whole genome shotgun (WGS) entry which is preliminary data.</text>
</comment>
<proteinExistence type="predicted"/>
<reference evidence="1 2" key="2">
    <citation type="journal article" date="2022" name="Mol. Ecol. Resour.">
        <title>The genomes of chicory, endive, great burdock and yacon provide insights into Asteraceae paleo-polyploidization history and plant inulin production.</title>
        <authorList>
            <person name="Fan W."/>
            <person name="Wang S."/>
            <person name="Wang H."/>
            <person name="Wang A."/>
            <person name="Jiang F."/>
            <person name="Liu H."/>
            <person name="Zhao H."/>
            <person name="Xu D."/>
            <person name="Zhang Y."/>
        </authorList>
    </citation>
    <scope>NUCLEOTIDE SEQUENCE [LARGE SCALE GENOMIC DNA]</scope>
    <source>
        <strain evidence="2">cv. Yunnan</strain>
        <tissue evidence="1">Leaves</tissue>
    </source>
</reference>
<accession>A0ACB8ZHX0</accession>
<organism evidence="1 2">
    <name type="scientific">Smallanthus sonchifolius</name>
    <dbReference type="NCBI Taxonomy" id="185202"/>
    <lineage>
        <taxon>Eukaryota</taxon>
        <taxon>Viridiplantae</taxon>
        <taxon>Streptophyta</taxon>
        <taxon>Embryophyta</taxon>
        <taxon>Tracheophyta</taxon>
        <taxon>Spermatophyta</taxon>
        <taxon>Magnoliopsida</taxon>
        <taxon>eudicotyledons</taxon>
        <taxon>Gunneridae</taxon>
        <taxon>Pentapetalae</taxon>
        <taxon>asterids</taxon>
        <taxon>campanulids</taxon>
        <taxon>Asterales</taxon>
        <taxon>Asteraceae</taxon>
        <taxon>Asteroideae</taxon>
        <taxon>Heliantheae alliance</taxon>
        <taxon>Millerieae</taxon>
        <taxon>Smallanthus</taxon>
    </lineage>
</organism>
<name>A0ACB8ZHX0_9ASTR</name>
<dbReference type="Proteomes" id="UP001056120">
    <property type="component" value="Linkage Group LG26"/>
</dbReference>
<evidence type="ECO:0000313" key="1">
    <source>
        <dbReference type="EMBL" id="KAI3695710.1"/>
    </source>
</evidence>
<evidence type="ECO:0000313" key="2">
    <source>
        <dbReference type="Proteomes" id="UP001056120"/>
    </source>
</evidence>
<keyword evidence="2" id="KW-1185">Reference proteome</keyword>
<protein>
    <submittedName>
        <fullName evidence="1">Uncharacterized protein</fullName>
    </submittedName>
</protein>
<reference evidence="2" key="1">
    <citation type="journal article" date="2022" name="Mol. Ecol. Resour.">
        <title>The genomes of chicory, endive, great burdock and yacon provide insights into Asteraceae palaeo-polyploidization history and plant inulin production.</title>
        <authorList>
            <person name="Fan W."/>
            <person name="Wang S."/>
            <person name="Wang H."/>
            <person name="Wang A."/>
            <person name="Jiang F."/>
            <person name="Liu H."/>
            <person name="Zhao H."/>
            <person name="Xu D."/>
            <person name="Zhang Y."/>
        </authorList>
    </citation>
    <scope>NUCLEOTIDE SEQUENCE [LARGE SCALE GENOMIC DNA]</scope>
    <source>
        <strain evidence="2">cv. Yunnan</strain>
    </source>
</reference>